<dbReference type="SUPFAM" id="SSF103473">
    <property type="entry name" value="MFS general substrate transporter"/>
    <property type="match status" value="1"/>
</dbReference>
<dbReference type="Proteomes" id="UP000186817">
    <property type="component" value="Unassembled WGS sequence"/>
</dbReference>
<dbReference type="GO" id="GO:0016853">
    <property type="term" value="F:isomerase activity"/>
    <property type="evidence" value="ECO:0007669"/>
    <property type="project" value="UniProtKB-KW"/>
</dbReference>
<dbReference type="InterPro" id="IPR038938">
    <property type="entry name" value="D27-like"/>
</dbReference>
<dbReference type="GO" id="GO:0005506">
    <property type="term" value="F:iron ion binding"/>
    <property type="evidence" value="ECO:0007669"/>
    <property type="project" value="InterPro"/>
</dbReference>
<dbReference type="PANTHER" id="PTHR33591">
    <property type="entry name" value="BETA-CAROTENE ISOMERASE D27"/>
    <property type="match status" value="1"/>
</dbReference>
<gene>
    <name evidence="4" type="primary">D27</name>
    <name evidence="4" type="ORF">AK812_SmicGene32812</name>
</gene>
<feature type="transmembrane region" description="Helical" evidence="2">
    <location>
        <begin position="188"/>
        <end position="206"/>
    </location>
</feature>
<evidence type="ECO:0000256" key="1">
    <source>
        <dbReference type="SAM" id="MobiDB-lite"/>
    </source>
</evidence>
<dbReference type="Pfam" id="PF13225">
    <property type="entry name" value="D27-like_C"/>
    <property type="match status" value="1"/>
</dbReference>
<evidence type="ECO:0000256" key="2">
    <source>
        <dbReference type="SAM" id="Phobius"/>
    </source>
</evidence>
<dbReference type="AlphaFoldDB" id="A0A1Q9CT54"/>
<evidence type="ECO:0000259" key="3">
    <source>
        <dbReference type="Pfam" id="PF13225"/>
    </source>
</evidence>
<comment type="caution">
    <text evidence="4">The sequence shown here is derived from an EMBL/GenBank/DDBJ whole genome shotgun (WGS) entry which is preliminary data.</text>
</comment>
<keyword evidence="5" id="KW-1185">Reference proteome</keyword>
<organism evidence="4 5">
    <name type="scientific">Symbiodinium microadriaticum</name>
    <name type="common">Dinoflagellate</name>
    <name type="synonym">Zooxanthella microadriatica</name>
    <dbReference type="NCBI Taxonomy" id="2951"/>
    <lineage>
        <taxon>Eukaryota</taxon>
        <taxon>Sar</taxon>
        <taxon>Alveolata</taxon>
        <taxon>Dinophyceae</taxon>
        <taxon>Suessiales</taxon>
        <taxon>Symbiodiniaceae</taxon>
        <taxon>Symbiodinium</taxon>
    </lineage>
</organism>
<feature type="transmembrane region" description="Helical" evidence="2">
    <location>
        <begin position="473"/>
        <end position="496"/>
    </location>
</feature>
<proteinExistence type="predicted"/>
<sequence length="526" mass="57427">MALAFSVGAAGASRQPPVHAAGLPQTLPAKAAASAPQSSAVPRLAAAAAVAALVRSKWGKVCRHANPTASAAQVPVQPAWKGTPPRQSSLPFRPDGRINYESIDQSPVSQVLMGTVRHLLAKSAGHDSPTPGYDGVMELVREVNDMEGTAQELQVRARKVFEGILPNLFIGWIPPLWKKYFQPNAPQWLSNYSFFLVFYLLFPWLMGPMEGDDHVDVEVPQSWRSVLPFLPESVRVPQTVKAERCRFLESANCASVCVNTCKVPSQGWLTDDFGMKLHIQPNYDDFSCRWKFGVEAPPLEEDEAVMVPCFTTCPSEYKGTKDALSMRQKLRADAEAAELEASNDHGMKPEVDLERKGLSDYGTTKLPKSKSGWASEELFLLTGLVCIIFSTIASTYYYWALLPAWEADESLGWTKSTTTLISWSSTVAEAVGLLVAGPLSDYIEPLQLILFETCLALIGVFVSSQIVTTAEGLVLNVFIIAFFKGILWPAVGATVFKMCFSMKIPGQRSSTGPAGTFRNAQFGGYS</sequence>
<feature type="domain" description="Beta-carotene isomerase D27-like C-terminal" evidence="3">
    <location>
        <begin position="204"/>
        <end position="301"/>
    </location>
</feature>
<keyword evidence="4" id="KW-0413">Isomerase</keyword>
<evidence type="ECO:0000313" key="5">
    <source>
        <dbReference type="Proteomes" id="UP000186817"/>
    </source>
</evidence>
<name>A0A1Q9CT54_SYMMI</name>
<evidence type="ECO:0000313" key="4">
    <source>
        <dbReference type="EMBL" id="OLP86106.1"/>
    </source>
</evidence>
<keyword evidence="2" id="KW-0812">Transmembrane</keyword>
<dbReference type="InterPro" id="IPR036259">
    <property type="entry name" value="MFS_trans_sf"/>
</dbReference>
<reference evidence="4 5" key="1">
    <citation type="submission" date="2016-02" db="EMBL/GenBank/DDBJ databases">
        <title>Genome analysis of coral dinoflagellate symbionts highlights evolutionary adaptations to a symbiotic lifestyle.</title>
        <authorList>
            <person name="Aranda M."/>
            <person name="Li Y."/>
            <person name="Liew Y.J."/>
            <person name="Baumgarten S."/>
            <person name="Simakov O."/>
            <person name="Wilson M."/>
            <person name="Piel J."/>
            <person name="Ashoor H."/>
            <person name="Bougouffa S."/>
            <person name="Bajic V.B."/>
            <person name="Ryu T."/>
            <person name="Ravasi T."/>
            <person name="Bayer T."/>
            <person name="Micklem G."/>
            <person name="Kim H."/>
            <person name="Bhak J."/>
            <person name="Lajeunesse T.C."/>
            <person name="Voolstra C.R."/>
        </authorList>
    </citation>
    <scope>NUCLEOTIDE SEQUENCE [LARGE SCALE GENOMIC DNA]</scope>
    <source>
        <strain evidence="4 5">CCMP2467</strain>
    </source>
</reference>
<protein>
    <submittedName>
        <fullName evidence="4">Beta-carotene isomerase D27, chloroplastic</fullName>
    </submittedName>
</protein>
<feature type="transmembrane region" description="Helical" evidence="2">
    <location>
        <begin position="378"/>
        <end position="399"/>
    </location>
</feature>
<accession>A0A1Q9CT54</accession>
<dbReference type="OrthoDB" id="416096at2759"/>
<dbReference type="PANTHER" id="PTHR33591:SF2">
    <property type="entry name" value="BETA-CAROTENE ISOMERASE D27"/>
    <property type="match status" value="1"/>
</dbReference>
<keyword evidence="2" id="KW-0472">Membrane</keyword>
<feature type="region of interest" description="Disordered" evidence="1">
    <location>
        <begin position="68"/>
        <end position="94"/>
    </location>
</feature>
<dbReference type="InterPro" id="IPR025114">
    <property type="entry name" value="D27-like_C"/>
</dbReference>
<feature type="transmembrane region" description="Helical" evidence="2">
    <location>
        <begin position="448"/>
        <end position="467"/>
    </location>
</feature>
<dbReference type="Gene3D" id="1.20.1250.20">
    <property type="entry name" value="MFS general substrate transporter like domains"/>
    <property type="match status" value="1"/>
</dbReference>
<dbReference type="EMBL" id="LSRX01000935">
    <property type="protein sequence ID" value="OLP86106.1"/>
    <property type="molecule type" value="Genomic_DNA"/>
</dbReference>
<keyword evidence="2" id="KW-1133">Transmembrane helix</keyword>